<evidence type="ECO:0000259" key="1">
    <source>
        <dbReference type="Pfam" id="PF05050"/>
    </source>
</evidence>
<dbReference type="InterPro" id="IPR006342">
    <property type="entry name" value="FkbM_mtfrase"/>
</dbReference>
<keyword evidence="3" id="KW-1185">Reference proteome</keyword>
<evidence type="ECO:0000313" key="2">
    <source>
        <dbReference type="EMBL" id="KAK5977614.1"/>
    </source>
</evidence>
<name>A0AAN8J201_TRICO</name>
<dbReference type="EMBL" id="WIXE01010380">
    <property type="protein sequence ID" value="KAK5977614.1"/>
    <property type="molecule type" value="Genomic_DNA"/>
</dbReference>
<dbReference type="AlphaFoldDB" id="A0AAN8J201"/>
<feature type="domain" description="Methyltransferase FkbM" evidence="1">
    <location>
        <begin position="49"/>
        <end position="203"/>
    </location>
</feature>
<organism evidence="2 3">
    <name type="scientific">Trichostrongylus colubriformis</name>
    <name type="common">Black scour worm</name>
    <dbReference type="NCBI Taxonomy" id="6319"/>
    <lineage>
        <taxon>Eukaryota</taxon>
        <taxon>Metazoa</taxon>
        <taxon>Ecdysozoa</taxon>
        <taxon>Nematoda</taxon>
        <taxon>Chromadorea</taxon>
        <taxon>Rhabditida</taxon>
        <taxon>Rhabditina</taxon>
        <taxon>Rhabditomorpha</taxon>
        <taxon>Strongyloidea</taxon>
        <taxon>Trichostrongylidae</taxon>
        <taxon>Trichostrongylus</taxon>
    </lineage>
</organism>
<gene>
    <name evidence="2" type="ORF">GCK32_016234</name>
</gene>
<protein>
    <recommendedName>
        <fullName evidence="1">Methyltransferase FkbM domain-containing protein</fullName>
    </recommendedName>
</protein>
<dbReference type="Pfam" id="PF05050">
    <property type="entry name" value="Methyltransf_21"/>
    <property type="match status" value="1"/>
</dbReference>
<proteinExistence type="predicted"/>
<dbReference type="PANTHER" id="PTHR22989:SF5">
    <property type="entry name" value="METHYLTRANSFERASE FKBM DOMAIN-CONTAINING PROTEIN"/>
    <property type="match status" value="1"/>
</dbReference>
<dbReference type="PANTHER" id="PTHR22989">
    <property type="entry name" value="UNCHARACTERIZED DUF13 C.ELEGANS"/>
    <property type="match status" value="1"/>
</dbReference>
<sequence length="236" mass="27742">MNIFKLWGNFWKGVQLCEKLPFMNNLKIENFNNGDETKRHIPSLQRRPSVIVTLGIGHDTAAEEALIKRLPHGALFYGADPMQDVNEKLYSKFGTFFPFAVGGKSKIFKANVLFNNSYIDRNVVHIELVYFLTQLVGHKIYDDIWIDAEGAEYEIFSYFYRGGPLDQNGITVCQFNIEIHWPNDEQKEMFRKFILEMLRDNRYAVFRIVQGRHMRLYFLNFSDSNCVSKYIFRSHI</sequence>
<accession>A0AAN8J201</accession>
<comment type="caution">
    <text evidence="2">The sequence shown here is derived from an EMBL/GenBank/DDBJ whole genome shotgun (WGS) entry which is preliminary data.</text>
</comment>
<dbReference type="Proteomes" id="UP001331761">
    <property type="component" value="Unassembled WGS sequence"/>
</dbReference>
<evidence type="ECO:0000313" key="3">
    <source>
        <dbReference type="Proteomes" id="UP001331761"/>
    </source>
</evidence>
<reference evidence="2 3" key="1">
    <citation type="submission" date="2019-10" db="EMBL/GenBank/DDBJ databases">
        <title>Assembly and Annotation for the nematode Trichostrongylus colubriformis.</title>
        <authorList>
            <person name="Martin J."/>
        </authorList>
    </citation>
    <scope>NUCLEOTIDE SEQUENCE [LARGE SCALE GENOMIC DNA]</scope>
    <source>
        <strain evidence="2">G859</strain>
        <tissue evidence="2">Whole worm</tissue>
    </source>
</reference>